<dbReference type="PROSITE" id="PS51272">
    <property type="entry name" value="SLH"/>
    <property type="match status" value="1"/>
</dbReference>
<name>A0A6P1MK83_9FIRM</name>
<reference evidence="3 4" key="1">
    <citation type="submission" date="2020-01" db="EMBL/GenBank/DDBJ databases">
        <title>Genomic analysis of Aminipila sp. CBA3637.</title>
        <authorList>
            <person name="Kim Y.B."/>
            <person name="Roh S.W."/>
        </authorList>
    </citation>
    <scope>NUCLEOTIDE SEQUENCE [LARGE SCALE GENOMIC DNA]</scope>
    <source>
        <strain evidence="3 4">CBA3637</strain>
    </source>
</reference>
<gene>
    <name evidence="3" type="ORF">Ami3637_02635</name>
</gene>
<feature type="domain" description="SLH" evidence="2">
    <location>
        <begin position="1"/>
        <end position="55"/>
    </location>
</feature>
<dbReference type="Pfam" id="PF00395">
    <property type="entry name" value="SLH"/>
    <property type="match status" value="1"/>
</dbReference>
<dbReference type="Proteomes" id="UP000463883">
    <property type="component" value="Chromosome"/>
</dbReference>
<dbReference type="EMBL" id="CP047591">
    <property type="protein sequence ID" value="QHI71425.1"/>
    <property type="molecule type" value="Genomic_DNA"/>
</dbReference>
<evidence type="ECO:0000259" key="2">
    <source>
        <dbReference type="PROSITE" id="PS51272"/>
    </source>
</evidence>
<evidence type="ECO:0000256" key="1">
    <source>
        <dbReference type="ARBA" id="ARBA00022737"/>
    </source>
</evidence>
<evidence type="ECO:0000313" key="3">
    <source>
        <dbReference type="EMBL" id="QHI71425.1"/>
    </source>
</evidence>
<dbReference type="KEGG" id="amic:Ami3637_02635"/>
<dbReference type="AlphaFoldDB" id="A0A6P1MK83"/>
<dbReference type="InterPro" id="IPR001119">
    <property type="entry name" value="SLH_dom"/>
</dbReference>
<organism evidence="3 4">
    <name type="scientific">Aminipila terrae</name>
    <dbReference type="NCBI Taxonomy" id="2697030"/>
    <lineage>
        <taxon>Bacteria</taxon>
        <taxon>Bacillati</taxon>
        <taxon>Bacillota</taxon>
        <taxon>Clostridia</taxon>
        <taxon>Peptostreptococcales</taxon>
        <taxon>Anaerovoracaceae</taxon>
        <taxon>Aminipila</taxon>
    </lineage>
</organism>
<proteinExistence type="predicted"/>
<keyword evidence="1" id="KW-0677">Repeat</keyword>
<dbReference type="RefSeq" id="WP_162361200.1">
    <property type="nucleotide sequence ID" value="NZ_CP047591.1"/>
</dbReference>
<evidence type="ECO:0000313" key="4">
    <source>
        <dbReference type="Proteomes" id="UP000463883"/>
    </source>
</evidence>
<sequence>MPEWARQYVGYCYDKGLVKGISNGLYGSNKKANKLDFCTVMLRATGITQGYEYKTSDVKAVELGYINEGRTAFADLNRADVVHMIYNVDSLGKI</sequence>
<keyword evidence="4" id="KW-1185">Reference proteome</keyword>
<protein>
    <recommendedName>
        <fullName evidence="2">SLH domain-containing protein</fullName>
    </recommendedName>
</protein>
<accession>A0A6P1MK83</accession>